<comment type="caution">
    <text evidence="2">The sequence shown here is derived from an EMBL/GenBank/DDBJ whole genome shotgun (WGS) entry which is preliminary data.</text>
</comment>
<keyword evidence="3" id="KW-1185">Reference proteome</keyword>
<protein>
    <recommendedName>
        <fullName evidence="4">Wadjet protein JetD C-terminal domain-containing protein</fullName>
    </recommendedName>
</protein>
<sequence length="317" mass="35923">MNIPAGRKSGAGEFTACPKTSRPRGYIEHYNPQAKTRELLAQAQAVLDEYRQYWPLTCRQIFYRLVGAHGYDKTEAAYGRLCHHLANARRARLIPFAAIRDDGVTTYRRDHFDDKDAFLRHVRRLGQNYTRNKLADQEHHIEVWCEAAGMLPQLDDVAEPYSVKVYSSGGFDSLTAKKDLADRICRIEKPTVILHLGDYDPSGESIFDSVAEDVAAFVDADRRHGLITVQFERVALTSAQVRQFDLPTAPPKATDSRSKTWTGGTCQLEALPPNIIADILREAIERHIDFIQYGVDQASEEREREEIQTLLLAPPRD</sequence>
<proteinExistence type="predicted"/>
<evidence type="ECO:0000256" key="1">
    <source>
        <dbReference type="SAM" id="MobiDB-lite"/>
    </source>
</evidence>
<name>A0ABU1F280_9RHOB</name>
<gene>
    <name evidence="2" type="ORF">RGD00_00025</name>
</gene>
<dbReference type="EMBL" id="JAVKPH010000001">
    <property type="protein sequence ID" value="MDR5650977.1"/>
    <property type="molecule type" value="Genomic_DNA"/>
</dbReference>
<dbReference type="Proteomes" id="UP001247754">
    <property type="component" value="Unassembled WGS sequence"/>
</dbReference>
<evidence type="ECO:0008006" key="4">
    <source>
        <dbReference type="Google" id="ProtNLM"/>
    </source>
</evidence>
<organism evidence="2 3">
    <name type="scientific">Ruixingdingia sedimenti</name>
    <dbReference type="NCBI Taxonomy" id="3073604"/>
    <lineage>
        <taxon>Bacteria</taxon>
        <taxon>Pseudomonadati</taxon>
        <taxon>Pseudomonadota</taxon>
        <taxon>Alphaproteobacteria</taxon>
        <taxon>Rhodobacterales</taxon>
        <taxon>Paracoccaceae</taxon>
        <taxon>Ruixingdingia</taxon>
    </lineage>
</organism>
<reference evidence="2 3" key="1">
    <citation type="submission" date="2023-09" db="EMBL/GenBank/DDBJ databases">
        <title>Xinfangfangia sedmenti sp. nov., isolated the sedment.</title>
        <authorList>
            <person name="Xu L."/>
        </authorList>
    </citation>
    <scope>NUCLEOTIDE SEQUENCE [LARGE SCALE GENOMIC DNA]</scope>
    <source>
        <strain evidence="2 3">LG-4</strain>
    </source>
</reference>
<evidence type="ECO:0000313" key="3">
    <source>
        <dbReference type="Proteomes" id="UP001247754"/>
    </source>
</evidence>
<feature type="region of interest" description="Disordered" evidence="1">
    <location>
        <begin position="1"/>
        <end position="20"/>
    </location>
</feature>
<dbReference type="RefSeq" id="WP_310455001.1">
    <property type="nucleotide sequence ID" value="NZ_JAVKPH010000001.1"/>
</dbReference>
<accession>A0ABU1F280</accession>
<evidence type="ECO:0000313" key="2">
    <source>
        <dbReference type="EMBL" id="MDR5650977.1"/>
    </source>
</evidence>